<proteinExistence type="predicted"/>
<gene>
    <name evidence="7" type="ordered locus">Marky_0892</name>
</gene>
<sequence>MLKRLAAVLFLAFGMVLAVPLNDIRIEGAGPVLNALARIALPVSVGDEITETDLEAVREAVLETGYFASAEVRLEDGVLVVRLQPNPPIRGLEIAASAFPPETLTRLLGEELALGQGATYNPNRAQEGAQRIGTFYREQGFPFTPEVRLEATQTPEGVILKYTVEESPPLASIAVEGATLIPEAEVRAAFDPLVRAGKFEWEAYRQAVQTVNRRYFEQGFRGSGVNPAETRLIEDTLHLRIRELQLAEVDATALGDAPIILEAGAPFNYEQLLDEVARLSRALGQEVRFQLEQVAPDQVRVVLSPSTPRFGVIREVQIQGVSAFPLEKVRAALRLGPGDVYVPELAQEDYGRIVRLYQEAGLEVRPQPDVSFQEGVYTLRVHEIRIGGYRLEWDGPHRTRDEVVLRELPPTGSVLSVQAVREGITNLLRTGLLAEPPAVRTAPGATPDEVVLVLELSEARTGIFAPAIGWSSLEGWSGQATLTERNLFGLAHQVSVDVVFGENEAQDNFSLRATYRIPWLFVDFADLKEVRTSLELSLFTLPVPNIPLTDTNGQDTGWEFTERRTGFRFTVGRPFSKDLKNLRLFASVDAEIVQPKLEVLDPEAPSTPSEAEAMALLPTPYQSYSLGLSARFSTADSPDFPTEGVAARASSAFGLVFPEGEAPTQFVPLSATLKTYVALDEPRQQVLAFRVAAGTVLGEPPESRLFHLGGSEPEISLLRGYENRAFSGTNLLGGSVEYRYDFGLRSSVTQTLVGIVFVDVGSVWNPGEDPVFFGGYGVGLQLNLGFSGVFLPPIRLDYGFSPTNPNGVLHFRLGPVF</sequence>
<evidence type="ECO:0000313" key="8">
    <source>
        <dbReference type="Proteomes" id="UP000007030"/>
    </source>
</evidence>
<dbReference type="InterPro" id="IPR000184">
    <property type="entry name" value="Bac_surfAg_D15"/>
</dbReference>
<name>F2NQB1_MARHT</name>
<dbReference type="STRING" id="869210.Marky_0892"/>
<keyword evidence="3" id="KW-0732">Signal</keyword>
<dbReference type="PANTHER" id="PTHR12815:SF47">
    <property type="entry name" value="TRANSLOCATION AND ASSEMBLY MODULE SUBUNIT TAMA"/>
    <property type="match status" value="1"/>
</dbReference>
<dbReference type="InterPro" id="IPR010827">
    <property type="entry name" value="BamA/TamA_POTRA"/>
</dbReference>
<keyword evidence="2" id="KW-0812">Transmembrane</keyword>
<evidence type="ECO:0000256" key="2">
    <source>
        <dbReference type="ARBA" id="ARBA00022692"/>
    </source>
</evidence>
<dbReference type="Pfam" id="PF07244">
    <property type="entry name" value="POTRA"/>
    <property type="match status" value="2"/>
</dbReference>
<feature type="domain" description="POTRA" evidence="6">
    <location>
        <begin position="19"/>
        <end position="86"/>
    </location>
</feature>
<accession>F2NQB1</accession>
<dbReference type="EMBL" id="CP002630">
    <property type="protein sequence ID" value="AEB11638.1"/>
    <property type="molecule type" value="Genomic_DNA"/>
</dbReference>
<dbReference type="HOGENOM" id="CLU_333379_0_0_0"/>
<evidence type="ECO:0000256" key="4">
    <source>
        <dbReference type="ARBA" id="ARBA00023136"/>
    </source>
</evidence>
<dbReference type="InterPro" id="IPR034746">
    <property type="entry name" value="POTRA"/>
</dbReference>
<keyword evidence="5" id="KW-0998">Cell outer membrane</keyword>
<dbReference type="InterPro" id="IPR039910">
    <property type="entry name" value="D15-like"/>
</dbReference>
<evidence type="ECO:0000256" key="1">
    <source>
        <dbReference type="ARBA" id="ARBA00004370"/>
    </source>
</evidence>
<dbReference type="OrthoDB" id="28694at2"/>
<dbReference type="RefSeq" id="WP_013703688.1">
    <property type="nucleotide sequence ID" value="NC_015387.1"/>
</dbReference>
<evidence type="ECO:0000256" key="5">
    <source>
        <dbReference type="ARBA" id="ARBA00023237"/>
    </source>
</evidence>
<dbReference type="KEGG" id="mhd:Marky_0892"/>
<organism evidence="7 8">
    <name type="scientific">Marinithermus hydrothermalis (strain DSM 14884 / JCM 11576 / T1)</name>
    <dbReference type="NCBI Taxonomy" id="869210"/>
    <lineage>
        <taxon>Bacteria</taxon>
        <taxon>Thermotogati</taxon>
        <taxon>Deinococcota</taxon>
        <taxon>Deinococci</taxon>
        <taxon>Thermales</taxon>
        <taxon>Thermaceae</taxon>
        <taxon>Marinithermus</taxon>
    </lineage>
</organism>
<protein>
    <submittedName>
        <fullName evidence="7">Surface antigen (D15)</fullName>
    </submittedName>
</protein>
<dbReference type="Pfam" id="PF01103">
    <property type="entry name" value="Omp85"/>
    <property type="match status" value="1"/>
</dbReference>
<dbReference type="eggNOG" id="COG4775">
    <property type="taxonomic scope" value="Bacteria"/>
</dbReference>
<reference evidence="7 8" key="1">
    <citation type="journal article" date="2012" name="Stand. Genomic Sci.">
        <title>Complete genome sequence of the aerobic, heterotroph Marinithermus hydrothermalis type strain (T1(T)) from a deep-sea hydrothermal vent chimney.</title>
        <authorList>
            <person name="Copeland A."/>
            <person name="Gu W."/>
            <person name="Yasawong M."/>
            <person name="Lapidus A."/>
            <person name="Lucas S."/>
            <person name="Deshpande S."/>
            <person name="Pagani I."/>
            <person name="Tapia R."/>
            <person name="Cheng J.F."/>
            <person name="Goodwin L.A."/>
            <person name="Pitluck S."/>
            <person name="Liolios K."/>
            <person name="Ivanova N."/>
            <person name="Mavromatis K."/>
            <person name="Mikhailova N."/>
            <person name="Pati A."/>
            <person name="Chen A."/>
            <person name="Palaniappan K."/>
            <person name="Land M."/>
            <person name="Pan C."/>
            <person name="Brambilla E.M."/>
            <person name="Rohde M."/>
            <person name="Tindall B.J."/>
            <person name="Sikorski J."/>
            <person name="Goker M."/>
            <person name="Detter J.C."/>
            <person name="Bristow J."/>
            <person name="Eisen J.A."/>
            <person name="Markowitz V."/>
            <person name="Hugenholtz P."/>
            <person name="Kyrpides N.C."/>
            <person name="Klenk H.P."/>
            <person name="Woyke T."/>
        </authorList>
    </citation>
    <scope>NUCLEOTIDE SEQUENCE [LARGE SCALE GENOMIC DNA]</scope>
    <source>
        <strain evidence="8">DSM 14884 / JCM 11576 / T1</strain>
    </source>
</reference>
<evidence type="ECO:0000313" key="7">
    <source>
        <dbReference type="EMBL" id="AEB11638.1"/>
    </source>
</evidence>
<dbReference type="Gene3D" id="2.40.160.50">
    <property type="entry name" value="membrane protein fhac: a member of the omp85/tpsb transporter family"/>
    <property type="match status" value="1"/>
</dbReference>
<dbReference type="PANTHER" id="PTHR12815">
    <property type="entry name" value="SORTING AND ASSEMBLY MACHINERY SAMM50 PROTEIN FAMILY MEMBER"/>
    <property type="match status" value="1"/>
</dbReference>
<keyword evidence="8" id="KW-1185">Reference proteome</keyword>
<evidence type="ECO:0000259" key="6">
    <source>
        <dbReference type="PROSITE" id="PS51779"/>
    </source>
</evidence>
<dbReference type="Gene3D" id="3.10.20.310">
    <property type="entry name" value="membrane protein fhac"/>
    <property type="match status" value="5"/>
</dbReference>
<dbReference type="PROSITE" id="PS51779">
    <property type="entry name" value="POTRA"/>
    <property type="match status" value="1"/>
</dbReference>
<dbReference type="GO" id="GO:0019867">
    <property type="term" value="C:outer membrane"/>
    <property type="evidence" value="ECO:0007669"/>
    <property type="project" value="InterPro"/>
</dbReference>
<dbReference type="AlphaFoldDB" id="F2NQB1"/>
<dbReference type="Proteomes" id="UP000007030">
    <property type="component" value="Chromosome"/>
</dbReference>
<keyword evidence="4" id="KW-0472">Membrane</keyword>
<evidence type="ECO:0000256" key="3">
    <source>
        <dbReference type="ARBA" id="ARBA00022729"/>
    </source>
</evidence>
<comment type="subcellular location">
    <subcellularLocation>
        <location evidence="1">Membrane</location>
    </subcellularLocation>
</comment>